<name>A0ABQ7J7E8_9APIC</name>
<keyword evidence="3" id="KW-1185">Reference proteome</keyword>
<organism evidence="2 3">
    <name type="scientific">Cardiosporidium cionae</name>
    <dbReference type="NCBI Taxonomy" id="476202"/>
    <lineage>
        <taxon>Eukaryota</taxon>
        <taxon>Sar</taxon>
        <taxon>Alveolata</taxon>
        <taxon>Apicomplexa</taxon>
        <taxon>Aconoidasida</taxon>
        <taxon>Nephromycida</taxon>
        <taxon>Cardiosporidium</taxon>
    </lineage>
</organism>
<dbReference type="PANTHER" id="PTHR15243:SF0">
    <property type="entry name" value="SERINE_THREONINE-PROTEIN KINASE 19"/>
    <property type="match status" value="1"/>
</dbReference>
<dbReference type="Pfam" id="PF10494">
    <property type="entry name" value="Stk19"/>
    <property type="match status" value="1"/>
</dbReference>
<accession>A0ABQ7J7E8</accession>
<sequence>MISQKKLRQIRIPLSPIEYALVYSSEYICLSIAVLRTQMKNHFESHSFDLPANLSTDLPDYLSAIIFTYHINVVVSKNVLQSVLKKYLLTWTEKYENSCGRLNANLPIKPASNPKSLGKWQDGGTSRFSDSPFNLTLAQYLYNITSNRKFHDEGSFTKDNSRALLHKKTAIKYPGFEKTQLEENHPKVRRHALDSHYAEMHSMEVFTTSNRDTDDPNIENVHKKVKRYSVQSMGANHVVGSSDYSCSLQKCPQVSEHSMDSTCSQLHQQPSYNKQLNLVLFHGDKANKAENSREHAYSDITIDEKCLKAKQDCLRSIDQRVDSIMFLLFHSGLLTKIKENVLAFSLPQMGSLCSSIREGRKEILGKFKRNKYKEMLQIQLESKMLRRSKLSMNFHILDLIGKGFIEKETTASGPILRHCEEECDHSNSRRRVYR</sequence>
<dbReference type="EMBL" id="JADAQX010000557">
    <property type="protein sequence ID" value="KAF8819907.1"/>
    <property type="molecule type" value="Genomic_DNA"/>
</dbReference>
<dbReference type="Proteomes" id="UP000823046">
    <property type="component" value="Unassembled WGS sequence"/>
</dbReference>
<reference evidence="2 3" key="1">
    <citation type="journal article" date="2020" name="bioRxiv">
        <title>Metabolic contributions of an alphaproteobacterial endosymbiont in the apicomplexan Cardiosporidium cionae.</title>
        <authorList>
            <person name="Hunter E.S."/>
            <person name="Paight C.J."/>
            <person name="Lane C.E."/>
        </authorList>
    </citation>
    <scope>NUCLEOTIDE SEQUENCE [LARGE SCALE GENOMIC DNA]</scope>
    <source>
        <strain evidence="2">ESH_2018</strain>
    </source>
</reference>
<dbReference type="InterPro" id="IPR018865">
    <property type="entry name" value="STK19-like"/>
</dbReference>
<comment type="caution">
    <text evidence="2">The sequence shown here is derived from an EMBL/GenBank/DDBJ whole genome shotgun (WGS) entry which is preliminary data.</text>
</comment>
<protein>
    <submittedName>
        <fullName evidence="2">Uncharacterized protein</fullName>
    </submittedName>
</protein>
<gene>
    <name evidence="2" type="ORF">IE077_003816</name>
</gene>
<proteinExistence type="inferred from homology"/>
<comment type="similarity">
    <text evidence="1">Belongs to the STK19 family.</text>
</comment>
<dbReference type="PANTHER" id="PTHR15243">
    <property type="entry name" value="SERINE/THREONINE-PROTEIN KINASE 19"/>
    <property type="match status" value="1"/>
</dbReference>
<evidence type="ECO:0000256" key="1">
    <source>
        <dbReference type="ARBA" id="ARBA00093458"/>
    </source>
</evidence>
<evidence type="ECO:0000313" key="3">
    <source>
        <dbReference type="Proteomes" id="UP000823046"/>
    </source>
</evidence>
<evidence type="ECO:0000313" key="2">
    <source>
        <dbReference type="EMBL" id="KAF8819907.1"/>
    </source>
</evidence>